<dbReference type="PANTHER" id="PTHR21659">
    <property type="entry name" value="HYDROPHOBIC PROTEIN RCI2 LOW TEMPERATURE AND SALT RESPONSIVE PROTEIN LTI6 -RELATED"/>
    <property type="match status" value="1"/>
</dbReference>
<feature type="transmembrane region" description="Helical" evidence="6">
    <location>
        <begin position="247"/>
        <end position="269"/>
    </location>
</feature>
<evidence type="ECO:0000256" key="3">
    <source>
        <dbReference type="ARBA" id="ARBA00022692"/>
    </source>
</evidence>
<dbReference type="OrthoDB" id="2152119at2759"/>
<evidence type="ECO:0000256" key="2">
    <source>
        <dbReference type="ARBA" id="ARBA00009530"/>
    </source>
</evidence>
<accession>A0A1L7WWV8</accession>
<protein>
    <recommendedName>
        <fullName evidence="9">Plasma membrane proteolipid 3</fullName>
    </recommendedName>
</protein>
<dbReference type="PROSITE" id="PS01309">
    <property type="entry name" value="UPF0057"/>
    <property type="match status" value="1"/>
</dbReference>
<comment type="similarity">
    <text evidence="2">Belongs to the UPF0057 (PMP3) family.</text>
</comment>
<keyword evidence="3 6" id="KW-0812">Transmembrane</keyword>
<dbReference type="Pfam" id="PF01679">
    <property type="entry name" value="Pmp3"/>
    <property type="match status" value="1"/>
</dbReference>
<evidence type="ECO:0000256" key="4">
    <source>
        <dbReference type="ARBA" id="ARBA00022989"/>
    </source>
</evidence>
<dbReference type="AlphaFoldDB" id="A0A1L7WWV8"/>
<dbReference type="Proteomes" id="UP000184330">
    <property type="component" value="Unassembled WGS sequence"/>
</dbReference>
<evidence type="ECO:0000256" key="5">
    <source>
        <dbReference type="ARBA" id="ARBA00023136"/>
    </source>
</evidence>
<evidence type="ECO:0008006" key="9">
    <source>
        <dbReference type="Google" id="ProtNLM"/>
    </source>
</evidence>
<keyword evidence="4 6" id="KW-1133">Transmembrane helix</keyword>
<evidence type="ECO:0000256" key="6">
    <source>
        <dbReference type="SAM" id="Phobius"/>
    </source>
</evidence>
<comment type="subcellular location">
    <subcellularLocation>
        <location evidence="1">Membrane</location>
    </subcellularLocation>
</comment>
<evidence type="ECO:0000313" key="8">
    <source>
        <dbReference type="Proteomes" id="UP000184330"/>
    </source>
</evidence>
<feature type="transmembrane region" description="Helical" evidence="6">
    <location>
        <begin position="275"/>
        <end position="301"/>
    </location>
</feature>
<sequence>MRTCSSGLPSRHCPNGSMHIKSLIRYKVEFELSTHASRSNCIPSGRITSLLKVLDPTTKHFKSLHQPLNFQITNLKMALPYAHDFFPRRCDEVISPRWRAALVIFTGFTFMMLVFGAIQMTKGNTVEQGGGNTTGKLRHERDLEVYGTGSGRGPLKALAIGIWGLLVGVYMLSGAGGVTLTFSAGTRYIIHPTEHLTCHFLTRTCGFFSTADRHRKIKAYSEFHDQISSQNQQSQNDTSTKQAVMDLCSLICIVLLTLIFPPIGVLIVAGCGPDILINILFCLLGYFPGHIHAFYLIFVAYDRQDKCRKHIPIYGDAFGIFSRRVQEGY</sequence>
<feature type="transmembrane region" description="Helical" evidence="6">
    <location>
        <begin position="98"/>
        <end position="118"/>
    </location>
</feature>
<keyword evidence="8" id="KW-1185">Reference proteome</keyword>
<evidence type="ECO:0000313" key="7">
    <source>
        <dbReference type="EMBL" id="CZR57255.1"/>
    </source>
</evidence>
<feature type="transmembrane region" description="Helical" evidence="6">
    <location>
        <begin position="160"/>
        <end position="182"/>
    </location>
</feature>
<dbReference type="EMBL" id="FJOG01000009">
    <property type="protein sequence ID" value="CZR57255.1"/>
    <property type="molecule type" value="Genomic_DNA"/>
</dbReference>
<reference evidence="7 8" key="1">
    <citation type="submission" date="2016-03" db="EMBL/GenBank/DDBJ databases">
        <authorList>
            <person name="Ploux O."/>
        </authorList>
    </citation>
    <scope>NUCLEOTIDE SEQUENCE [LARGE SCALE GENOMIC DNA]</scope>
    <source>
        <strain evidence="7 8">UAMH 11012</strain>
    </source>
</reference>
<proteinExistence type="inferred from homology"/>
<name>A0A1L7WWV8_9HELO</name>
<dbReference type="PANTHER" id="PTHR21659:SF42">
    <property type="entry name" value="UPF0057 MEMBRANE PROTEIN ZK632.10-RELATED"/>
    <property type="match status" value="1"/>
</dbReference>
<keyword evidence="5 6" id="KW-0472">Membrane</keyword>
<evidence type="ECO:0000256" key="1">
    <source>
        <dbReference type="ARBA" id="ARBA00004370"/>
    </source>
</evidence>
<gene>
    <name evidence="7" type="ORF">PAC_07144</name>
</gene>
<organism evidence="7 8">
    <name type="scientific">Phialocephala subalpina</name>
    <dbReference type="NCBI Taxonomy" id="576137"/>
    <lineage>
        <taxon>Eukaryota</taxon>
        <taxon>Fungi</taxon>
        <taxon>Dikarya</taxon>
        <taxon>Ascomycota</taxon>
        <taxon>Pezizomycotina</taxon>
        <taxon>Leotiomycetes</taxon>
        <taxon>Helotiales</taxon>
        <taxon>Mollisiaceae</taxon>
        <taxon>Phialocephala</taxon>
        <taxon>Phialocephala fortinii species complex</taxon>
    </lineage>
</organism>
<dbReference type="InterPro" id="IPR000612">
    <property type="entry name" value="PMP3"/>
</dbReference>
<dbReference type="GO" id="GO:0016020">
    <property type="term" value="C:membrane"/>
    <property type="evidence" value="ECO:0007669"/>
    <property type="project" value="UniProtKB-SubCell"/>
</dbReference>